<dbReference type="EMBL" id="JAUCMX010000015">
    <property type="protein sequence ID" value="KAK3521980.1"/>
    <property type="molecule type" value="Genomic_DNA"/>
</dbReference>
<protein>
    <recommendedName>
        <fullName evidence="11">Zinc-binding protein A33</fullName>
    </recommendedName>
</protein>
<dbReference type="InterPro" id="IPR001841">
    <property type="entry name" value="Znf_RING"/>
</dbReference>
<dbReference type="Pfam" id="PF15227">
    <property type="entry name" value="zf-C3HC4_4"/>
    <property type="match status" value="1"/>
</dbReference>
<dbReference type="Pfam" id="PF03184">
    <property type="entry name" value="DDE_1"/>
    <property type="match status" value="1"/>
</dbReference>
<dbReference type="SUPFAM" id="SSF57850">
    <property type="entry name" value="RING/U-box"/>
    <property type="match status" value="1"/>
</dbReference>
<dbReference type="PROSITE" id="PS50089">
    <property type="entry name" value="ZF_RING_2"/>
    <property type="match status" value="1"/>
</dbReference>
<dbReference type="InterPro" id="IPR001870">
    <property type="entry name" value="B30.2/SPRY"/>
</dbReference>
<name>A0AAE0QKF2_9TELE</name>
<feature type="domain" description="RING-type" evidence="6">
    <location>
        <begin position="69"/>
        <end position="113"/>
    </location>
</feature>
<evidence type="ECO:0000313" key="10">
    <source>
        <dbReference type="Proteomes" id="UP001274896"/>
    </source>
</evidence>
<dbReference type="InterPro" id="IPR043136">
    <property type="entry name" value="B30.2/SPRY_sf"/>
</dbReference>
<dbReference type="InterPro" id="IPR003877">
    <property type="entry name" value="SPRY_dom"/>
</dbReference>
<keyword evidence="2 4" id="KW-0863">Zinc-finger</keyword>
<dbReference type="PROSITE" id="PS00518">
    <property type="entry name" value="ZF_RING_1"/>
    <property type="match status" value="1"/>
</dbReference>
<dbReference type="Gene3D" id="3.30.160.60">
    <property type="entry name" value="Classic Zinc Finger"/>
    <property type="match status" value="1"/>
</dbReference>
<keyword evidence="10" id="KW-1185">Reference proteome</keyword>
<dbReference type="Gene3D" id="2.60.120.920">
    <property type="match status" value="1"/>
</dbReference>
<evidence type="ECO:0000313" key="9">
    <source>
        <dbReference type="EMBL" id="KAK3521980.1"/>
    </source>
</evidence>
<dbReference type="PROSITE" id="PS50188">
    <property type="entry name" value="B302_SPRY"/>
    <property type="match status" value="1"/>
</dbReference>
<dbReference type="PRINTS" id="PR01407">
    <property type="entry name" value="BUTYPHLNCDUF"/>
</dbReference>
<dbReference type="SMART" id="SM00589">
    <property type="entry name" value="PRY"/>
    <property type="match status" value="1"/>
</dbReference>
<dbReference type="Gene3D" id="3.30.40.10">
    <property type="entry name" value="Zinc/RING finger domain, C3HC4 (zinc finger)"/>
    <property type="match status" value="1"/>
</dbReference>
<feature type="domain" description="B30.2/SPRY" evidence="8">
    <location>
        <begin position="619"/>
        <end position="810"/>
    </location>
</feature>
<dbReference type="SMART" id="SM00449">
    <property type="entry name" value="SPRY"/>
    <property type="match status" value="1"/>
</dbReference>
<dbReference type="PROSITE" id="PS50119">
    <property type="entry name" value="ZF_BBOX"/>
    <property type="match status" value="1"/>
</dbReference>
<feature type="non-terminal residue" evidence="9">
    <location>
        <position position="1"/>
    </location>
</feature>
<dbReference type="InterPro" id="IPR006574">
    <property type="entry name" value="PRY"/>
</dbReference>
<dbReference type="CDD" id="cd19760">
    <property type="entry name" value="Bbox2_TRIM4-like"/>
    <property type="match status" value="1"/>
</dbReference>
<accession>A0AAE0QKF2</accession>
<evidence type="ECO:0008006" key="11">
    <source>
        <dbReference type="Google" id="ProtNLM"/>
    </source>
</evidence>
<dbReference type="SMART" id="SM00184">
    <property type="entry name" value="RING"/>
    <property type="match status" value="1"/>
</dbReference>
<keyword evidence="3" id="KW-0862">Zinc</keyword>
<dbReference type="SMART" id="SM00336">
    <property type="entry name" value="BBOX"/>
    <property type="match status" value="1"/>
</dbReference>
<dbReference type="Pfam" id="PF00622">
    <property type="entry name" value="SPRY"/>
    <property type="match status" value="1"/>
</dbReference>
<keyword evidence="5" id="KW-0175">Coiled coil</keyword>
<dbReference type="InterPro" id="IPR013083">
    <property type="entry name" value="Znf_RING/FYVE/PHD"/>
</dbReference>
<dbReference type="Pfam" id="PF13765">
    <property type="entry name" value="PRY"/>
    <property type="match status" value="1"/>
</dbReference>
<dbReference type="InterPro" id="IPR013320">
    <property type="entry name" value="ConA-like_dom_sf"/>
</dbReference>
<dbReference type="PANTHER" id="PTHR24103">
    <property type="entry name" value="E3 UBIQUITIN-PROTEIN LIGASE TRIM"/>
    <property type="match status" value="1"/>
</dbReference>
<dbReference type="InterPro" id="IPR004875">
    <property type="entry name" value="DDE_SF_endonuclease_dom"/>
</dbReference>
<keyword evidence="1" id="KW-0479">Metal-binding</keyword>
<organism evidence="9 10">
    <name type="scientific">Hemibagrus guttatus</name>
    <dbReference type="NCBI Taxonomy" id="175788"/>
    <lineage>
        <taxon>Eukaryota</taxon>
        <taxon>Metazoa</taxon>
        <taxon>Chordata</taxon>
        <taxon>Craniata</taxon>
        <taxon>Vertebrata</taxon>
        <taxon>Euteleostomi</taxon>
        <taxon>Actinopterygii</taxon>
        <taxon>Neopterygii</taxon>
        <taxon>Teleostei</taxon>
        <taxon>Ostariophysi</taxon>
        <taxon>Siluriformes</taxon>
        <taxon>Bagridae</taxon>
        <taxon>Hemibagrus</taxon>
    </lineage>
</organism>
<dbReference type="GO" id="GO:0008270">
    <property type="term" value="F:zinc ion binding"/>
    <property type="evidence" value="ECO:0007669"/>
    <property type="project" value="UniProtKB-KW"/>
</dbReference>
<evidence type="ECO:0000256" key="4">
    <source>
        <dbReference type="PROSITE-ProRule" id="PRU00024"/>
    </source>
</evidence>
<gene>
    <name evidence="9" type="ORF">QTP70_020599</name>
</gene>
<sequence>KKKKRKKKKKKKKNAVNYFSVYYVTSSCVLPSRVRVCCVSMSHSTGSCWFSDMAAAADTKGELQKELVCAICLDYFDDPVILKCGHNFCRMCILMHWEENGGDDIGYQCPECRMVFGKMSFTKNYLVKNLVDKLSEFECLKTCRPPAPTKPAKTDGKCERHHEELKLYCHTDRKPICVVCRESRDHRRHLSIRARTTVAQQLPADYKEKLAIFRTYCSNKITDKKIQPNHITNMDEVPLSFDIPVNHTVEKKGTSTISIRTTGHEKPAFTVVLGCYGNGQKLLPMVIFKRKTLPKEKFPAGVIVKANQKGWMDEEKMREWLREVYVKRPDGFFHASPSLLICDSMRAHLTATVKNRVKQMNSELAIIPGGLTKELQPLDIGVNGAFKVKLRAAWERWMTDGEHTFTKTHGRQRRASYATICEWIVDAWAKISALTVVRAFAKVGIIAEQPPGNETDSDNDEREPGMLHDVAPVPEVVEDMKGGLKLRLIKLNWQKSMCSRVKATDEQAKADVKLKKQALKEKIEDDVGALVQFLLDEKDRLLERLEAEEAATIALIDENLKLVESEAAKVDKAIAEIQNQLSEVANFESISKAYSSPSHVNLTVQAVNCPPDFTEFTGPFQLILWKKMMHVLHTMPQNLTLDLDTAHPSLAISDFDTKVEEGRARSHEPDLPCRFTRFFGVLATAQYSSGQHYWEVDVRDKGVWYLGVTTARSNRKGFVSLSPSAGYWSLSLHDRLYANEEDARVPVADYWSSPRVGVFLDYERGHVAFYDAVTMKRVYSFAAYFDEPVSPFFSPGKNDPGSRLQICHYY</sequence>
<dbReference type="Proteomes" id="UP001274896">
    <property type="component" value="Unassembled WGS sequence"/>
</dbReference>
<dbReference type="InterPro" id="IPR003879">
    <property type="entry name" value="Butyrophylin_SPRY"/>
</dbReference>
<dbReference type="SUPFAM" id="SSF57845">
    <property type="entry name" value="B-box zinc-binding domain"/>
    <property type="match status" value="1"/>
</dbReference>
<dbReference type="Pfam" id="PF00643">
    <property type="entry name" value="zf-B_box"/>
    <property type="match status" value="1"/>
</dbReference>
<evidence type="ECO:0000256" key="2">
    <source>
        <dbReference type="ARBA" id="ARBA00022771"/>
    </source>
</evidence>
<feature type="coiled-coil region" evidence="5">
    <location>
        <begin position="531"/>
        <end position="580"/>
    </location>
</feature>
<dbReference type="InterPro" id="IPR000315">
    <property type="entry name" value="Znf_B-box"/>
</dbReference>
<dbReference type="GO" id="GO:0003676">
    <property type="term" value="F:nucleic acid binding"/>
    <property type="evidence" value="ECO:0007669"/>
    <property type="project" value="InterPro"/>
</dbReference>
<proteinExistence type="predicted"/>
<evidence type="ECO:0000256" key="1">
    <source>
        <dbReference type="ARBA" id="ARBA00022723"/>
    </source>
</evidence>
<reference evidence="9" key="1">
    <citation type="submission" date="2023-06" db="EMBL/GenBank/DDBJ databases">
        <title>Male Hemibagrus guttatus genome.</title>
        <authorList>
            <person name="Bian C."/>
        </authorList>
    </citation>
    <scope>NUCLEOTIDE SEQUENCE</scope>
    <source>
        <strain evidence="9">Male_cb2023</strain>
        <tissue evidence="9">Muscle</tissue>
    </source>
</reference>
<feature type="domain" description="B box-type" evidence="7">
    <location>
        <begin position="153"/>
        <end position="194"/>
    </location>
</feature>
<evidence type="ECO:0000259" key="8">
    <source>
        <dbReference type="PROSITE" id="PS50188"/>
    </source>
</evidence>
<dbReference type="InterPro" id="IPR017907">
    <property type="entry name" value="Znf_RING_CS"/>
</dbReference>
<dbReference type="InterPro" id="IPR050143">
    <property type="entry name" value="TRIM/RBCC"/>
</dbReference>
<evidence type="ECO:0000259" key="7">
    <source>
        <dbReference type="PROSITE" id="PS50119"/>
    </source>
</evidence>
<dbReference type="AlphaFoldDB" id="A0AAE0QKF2"/>
<evidence type="ECO:0000256" key="5">
    <source>
        <dbReference type="SAM" id="Coils"/>
    </source>
</evidence>
<comment type="caution">
    <text evidence="9">The sequence shown here is derived from an EMBL/GenBank/DDBJ whole genome shotgun (WGS) entry which is preliminary data.</text>
</comment>
<evidence type="ECO:0000259" key="6">
    <source>
        <dbReference type="PROSITE" id="PS50089"/>
    </source>
</evidence>
<evidence type="ECO:0000256" key="3">
    <source>
        <dbReference type="ARBA" id="ARBA00022833"/>
    </source>
</evidence>
<dbReference type="CDD" id="cd13733">
    <property type="entry name" value="SPRY_PRY_C-I_1"/>
    <property type="match status" value="1"/>
</dbReference>
<dbReference type="SUPFAM" id="SSF49899">
    <property type="entry name" value="Concanavalin A-like lectins/glucanases"/>
    <property type="match status" value="1"/>
</dbReference>